<dbReference type="OrthoDB" id="4192220at2759"/>
<keyword evidence="3" id="KW-1185">Reference proteome</keyword>
<dbReference type="InterPro" id="IPR001810">
    <property type="entry name" value="F-box_dom"/>
</dbReference>
<name>A0A8K0QVZ1_9PLEO</name>
<gene>
    <name evidence="2" type="ORF">FB567DRAFT_538764</name>
</gene>
<accession>A0A8K0QVZ1</accession>
<comment type="caution">
    <text evidence="2">The sequence shown here is derived from an EMBL/GenBank/DDBJ whole genome shotgun (WGS) entry which is preliminary data.</text>
</comment>
<dbReference type="Proteomes" id="UP000813461">
    <property type="component" value="Unassembled WGS sequence"/>
</dbReference>
<evidence type="ECO:0000313" key="2">
    <source>
        <dbReference type="EMBL" id="KAH7071763.1"/>
    </source>
</evidence>
<proteinExistence type="predicted"/>
<organism evidence="2 3">
    <name type="scientific">Paraphoma chrysanthemicola</name>
    <dbReference type="NCBI Taxonomy" id="798071"/>
    <lineage>
        <taxon>Eukaryota</taxon>
        <taxon>Fungi</taxon>
        <taxon>Dikarya</taxon>
        <taxon>Ascomycota</taxon>
        <taxon>Pezizomycotina</taxon>
        <taxon>Dothideomycetes</taxon>
        <taxon>Pleosporomycetidae</taxon>
        <taxon>Pleosporales</taxon>
        <taxon>Pleosporineae</taxon>
        <taxon>Phaeosphaeriaceae</taxon>
        <taxon>Paraphoma</taxon>
    </lineage>
</organism>
<dbReference type="EMBL" id="JAGMVJ010000024">
    <property type="protein sequence ID" value="KAH7071763.1"/>
    <property type="molecule type" value="Genomic_DNA"/>
</dbReference>
<evidence type="ECO:0000313" key="3">
    <source>
        <dbReference type="Proteomes" id="UP000813461"/>
    </source>
</evidence>
<protein>
    <recommendedName>
        <fullName evidence="1">F-box domain-containing protein</fullName>
    </recommendedName>
</protein>
<dbReference type="AlphaFoldDB" id="A0A8K0QVZ1"/>
<dbReference type="PROSITE" id="PS50181">
    <property type="entry name" value="FBOX"/>
    <property type="match status" value="1"/>
</dbReference>
<feature type="domain" description="F-box" evidence="1">
    <location>
        <begin position="1"/>
        <end position="49"/>
    </location>
</feature>
<evidence type="ECO:0000259" key="1">
    <source>
        <dbReference type="PROSITE" id="PS50181"/>
    </source>
</evidence>
<dbReference type="Pfam" id="PF12937">
    <property type="entry name" value="F-box-like"/>
    <property type="match status" value="1"/>
</dbReference>
<sequence length="428" mass="48026">MSQLEKLPNELLCDIVDRVSATSFESLPNLALACKRLHNLSAPLLWNHVLLPWRLNMRSPIARFIVAHRGNKNIRALRLQPQRSILNAFRIGMKHAFDHLDALCECLGSLSGLKTFSLFLDGLVDSRCTLPGPVLARIVRALPPSIIHLELDTECIDRIYEDELVKDPNDHLCLAISDRVPYLETLRVRLSCICLGLFSSLTSTATTRPKSKLQRAFIRCDTSPNSESHLGITSQVCDCRLPQFKVGSRGQNYEALAVDKLAALLLCLQTAGSFPDLQRFILFSWQGKDNKFDNQLHIRDIATRSTTHYPAKYTLRGGNDLNVPELEDKDYTCYMIRSHDSIDFVGDRKDLESAILHEVAWKELPTGVRLAPTGRLPPKTPRLCTDGLVSASYLRIKEQEFLSSGAIEEPWLPDAASMSRAAVIVDEE</sequence>
<reference evidence="2" key="1">
    <citation type="journal article" date="2021" name="Nat. Commun.">
        <title>Genetic determinants of endophytism in the Arabidopsis root mycobiome.</title>
        <authorList>
            <person name="Mesny F."/>
            <person name="Miyauchi S."/>
            <person name="Thiergart T."/>
            <person name="Pickel B."/>
            <person name="Atanasova L."/>
            <person name="Karlsson M."/>
            <person name="Huettel B."/>
            <person name="Barry K.W."/>
            <person name="Haridas S."/>
            <person name="Chen C."/>
            <person name="Bauer D."/>
            <person name="Andreopoulos W."/>
            <person name="Pangilinan J."/>
            <person name="LaButti K."/>
            <person name="Riley R."/>
            <person name="Lipzen A."/>
            <person name="Clum A."/>
            <person name="Drula E."/>
            <person name="Henrissat B."/>
            <person name="Kohler A."/>
            <person name="Grigoriev I.V."/>
            <person name="Martin F.M."/>
            <person name="Hacquard S."/>
        </authorList>
    </citation>
    <scope>NUCLEOTIDE SEQUENCE</scope>
    <source>
        <strain evidence="2">MPI-SDFR-AT-0120</strain>
    </source>
</reference>